<dbReference type="Gene3D" id="1.10.1040.20">
    <property type="entry name" value="ProC-like, C-terminal domain"/>
    <property type="match status" value="1"/>
</dbReference>
<feature type="region of interest" description="Disordered" evidence="1">
    <location>
        <begin position="293"/>
        <end position="317"/>
    </location>
</feature>
<organism evidence="4 5">
    <name type="scientific">Krasilnikovia cinnamomea</name>
    <dbReference type="NCBI Taxonomy" id="349313"/>
    <lineage>
        <taxon>Bacteria</taxon>
        <taxon>Bacillati</taxon>
        <taxon>Actinomycetota</taxon>
        <taxon>Actinomycetes</taxon>
        <taxon>Micromonosporales</taxon>
        <taxon>Micromonosporaceae</taxon>
        <taxon>Krasilnikovia</taxon>
    </lineage>
</organism>
<name>A0A4Q7ZJ80_9ACTN</name>
<dbReference type="Pfam" id="PF10728">
    <property type="entry name" value="DUF2520"/>
    <property type="match status" value="1"/>
</dbReference>
<feature type="domain" description="DUF2520" evidence="3">
    <location>
        <begin position="137"/>
        <end position="258"/>
    </location>
</feature>
<dbReference type="Proteomes" id="UP000292564">
    <property type="component" value="Unassembled WGS sequence"/>
</dbReference>
<dbReference type="InterPro" id="IPR019665">
    <property type="entry name" value="OxRdtase/DH_put_Rossmann_dom"/>
</dbReference>
<accession>A0A4Q7ZJ80</accession>
<dbReference type="OrthoDB" id="8650434at2"/>
<dbReference type="InterPro" id="IPR036291">
    <property type="entry name" value="NAD(P)-bd_dom_sf"/>
</dbReference>
<dbReference type="SUPFAM" id="SSF51735">
    <property type="entry name" value="NAD(P)-binding Rossmann-fold domains"/>
    <property type="match status" value="1"/>
</dbReference>
<evidence type="ECO:0000259" key="3">
    <source>
        <dbReference type="Pfam" id="PF10728"/>
    </source>
</evidence>
<keyword evidence="5" id="KW-1185">Reference proteome</keyword>
<evidence type="ECO:0000313" key="4">
    <source>
        <dbReference type="EMBL" id="RZU50930.1"/>
    </source>
</evidence>
<feature type="domain" description="Putative oxidoreductase/dehydrogenase Rossmann-like" evidence="2">
    <location>
        <begin position="5"/>
        <end position="120"/>
    </location>
</feature>
<dbReference type="InterPro" id="IPR008927">
    <property type="entry name" value="6-PGluconate_DH-like_C_sf"/>
</dbReference>
<dbReference type="PANTHER" id="PTHR40459:SF1">
    <property type="entry name" value="CONSERVED HYPOTHETICAL ALANINE AND LEUCINE RICH PROTEIN"/>
    <property type="match status" value="1"/>
</dbReference>
<sequence length="317" mass="32147">MRNGSVGIVGGGRVGTALGQALQGAGYQVVGVSARSAQARDRCRRRLPGVPVLTPHEVAARSSLTLLSVPDDAIASVCGELAAAGALAPGRHVMHASGACGLAVLREATAVGATPLAVHPAMTFPGGDSDAEHVAGIAFAVTAPPEARDRAEGLVRDLGGVPVWIAEADRTLYHAALVLGANNLVTLTAAAMQALGAAGVPDPGFILGPLVRTTLENALRLGDDALTGPVRRGDTATIGAHVSTLRERVPALVPGYLQFARVTAERALAANLGQAASVERVVAMLTEALSATPASASSDPRVRAQLVEDPVGHDDLR</sequence>
<evidence type="ECO:0000259" key="2">
    <source>
        <dbReference type="Pfam" id="PF10727"/>
    </source>
</evidence>
<dbReference type="InterPro" id="IPR018931">
    <property type="entry name" value="DUF2520"/>
</dbReference>
<dbReference type="RefSeq" id="WP_130509779.1">
    <property type="nucleotide sequence ID" value="NZ_SHKY01000001.1"/>
</dbReference>
<dbReference type="Pfam" id="PF10727">
    <property type="entry name" value="Rossmann-like"/>
    <property type="match status" value="1"/>
</dbReference>
<dbReference type="EMBL" id="SHKY01000001">
    <property type="protein sequence ID" value="RZU50930.1"/>
    <property type="molecule type" value="Genomic_DNA"/>
</dbReference>
<dbReference type="SUPFAM" id="SSF48179">
    <property type="entry name" value="6-phosphogluconate dehydrogenase C-terminal domain-like"/>
    <property type="match status" value="1"/>
</dbReference>
<dbReference type="Gene3D" id="3.40.50.720">
    <property type="entry name" value="NAD(P)-binding Rossmann-like Domain"/>
    <property type="match status" value="1"/>
</dbReference>
<evidence type="ECO:0000256" key="1">
    <source>
        <dbReference type="SAM" id="MobiDB-lite"/>
    </source>
</evidence>
<dbReference type="AlphaFoldDB" id="A0A4Q7ZJ80"/>
<dbReference type="PANTHER" id="PTHR40459">
    <property type="entry name" value="CONSERVED HYPOTHETICAL ALANINE AND LEUCINE RICH PROTEIN"/>
    <property type="match status" value="1"/>
</dbReference>
<dbReference type="InterPro" id="IPR037108">
    <property type="entry name" value="TM1727-like_C_sf"/>
</dbReference>
<gene>
    <name evidence="4" type="ORF">EV385_2722</name>
</gene>
<protein>
    <submittedName>
        <fullName evidence="4">Putative short-subunit dehydrogenase-like oxidoreductase (DUF2520 family)</fullName>
    </submittedName>
</protein>
<comment type="caution">
    <text evidence="4">The sequence shown here is derived from an EMBL/GenBank/DDBJ whole genome shotgun (WGS) entry which is preliminary data.</text>
</comment>
<evidence type="ECO:0000313" key="5">
    <source>
        <dbReference type="Proteomes" id="UP000292564"/>
    </source>
</evidence>
<proteinExistence type="predicted"/>
<reference evidence="4 5" key="1">
    <citation type="submission" date="2019-02" db="EMBL/GenBank/DDBJ databases">
        <title>Sequencing the genomes of 1000 actinobacteria strains.</title>
        <authorList>
            <person name="Klenk H.-P."/>
        </authorList>
    </citation>
    <scope>NUCLEOTIDE SEQUENCE [LARGE SCALE GENOMIC DNA]</scope>
    <source>
        <strain evidence="4 5">DSM 45162</strain>
    </source>
</reference>